<evidence type="ECO:0000256" key="5">
    <source>
        <dbReference type="ARBA" id="ARBA00012518"/>
    </source>
</evidence>
<organism evidence="21 22">
    <name type="scientific">Candidatus Moanibacter tarae</name>
    <dbReference type="NCBI Taxonomy" id="2200854"/>
    <lineage>
        <taxon>Bacteria</taxon>
        <taxon>Pseudomonadati</taxon>
        <taxon>Verrucomicrobiota</taxon>
        <taxon>Opitutia</taxon>
        <taxon>Puniceicoccales</taxon>
        <taxon>Puniceicoccales incertae sedis</taxon>
        <taxon>Candidatus Moanibacter</taxon>
    </lineage>
</organism>
<name>A0A2Z4AII5_9BACT</name>
<evidence type="ECO:0000256" key="17">
    <source>
        <dbReference type="ARBA" id="ARBA00031026"/>
    </source>
</evidence>
<keyword evidence="16 19" id="KW-0961">Cell wall biogenesis/degradation</keyword>
<dbReference type="NCBIfam" id="NF010480">
    <property type="entry name" value="PRK13905.1"/>
    <property type="match status" value="1"/>
</dbReference>
<proteinExistence type="inferred from homology"/>
<evidence type="ECO:0000256" key="18">
    <source>
        <dbReference type="ARBA" id="ARBA00048914"/>
    </source>
</evidence>
<reference evidence="21 22" key="1">
    <citation type="submission" date="2018-06" db="EMBL/GenBank/DDBJ databases">
        <title>Draft Genome Sequence of a Novel Marine Bacterium Related to the Verrucomicrobia.</title>
        <authorList>
            <person name="Vosseberg J."/>
            <person name="Martijn J."/>
            <person name="Ettema T.J.G."/>
        </authorList>
    </citation>
    <scope>NUCLEOTIDE SEQUENCE [LARGE SCALE GENOMIC DNA]</scope>
    <source>
        <strain evidence="21">TARA_B100001123</strain>
    </source>
</reference>
<dbReference type="GO" id="GO:0009252">
    <property type="term" value="P:peptidoglycan biosynthetic process"/>
    <property type="evidence" value="ECO:0007669"/>
    <property type="project" value="UniProtKB-UniRule"/>
</dbReference>
<feature type="active site" description="Proton donor" evidence="19">
    <location>
        <position position="233"/>
    </location>
</feature>
<dbReference type="GO" id="GO:0005829">
    <property type="term" value="C:cytosol"/>
    <property type="evidence" value="ECO:0007669"/>
    <property type="project" value="TreeGrafter"/>
</dbReference>
<evidence type="ECO:0000256" key="6">
    <source>
        <dbReference type="ARBA" id="ARBA00015188"/>
    </source>
</evidence>
<evidence type="ECO:0000256" key="19">
    <source>
        <dbReference type="HAMAP-Rule" id="MF_00037"/>
    </source>
</evidence>
<dbReference type="PROSITE" id="PS51387">
    <property type="entry name" value="FAD_PCMH"/>
    <property type="match status" value="1"/>
</dbReference>
<dbReference type="Gene3D" id="3.90.78.10">
    <property type="entry name" value="UDP-N-acetylenolpyruvoylglucosamine reductase, C-terminal domain"/>
    <property type="match status" value="1"/>
</dbReference>
<feature type="domain" description="FAD-binding PCMH-type" evidence="20">
    <location>
        <begin position="37"/>
        <end position="204"/>
    </location>
</feature>
<evidence type="ECO:0000256" key="3">
    <source>
        <dbReference type="ARBA" id="ARBA00004496"/>
    </source>
</evidence>
<evidence type="ECO:0000256" key="16">
    <source>
        <dbReference type="ARBA" id="ARBA00023316"/>
    </source>
</evidence>
<dbReference type="Pfam" id="PF01565">
    <property type="entry name" value="FAD_binding_4"/>
    <property type="match status" value="1"/>
</dbReference>
<dbReference type="Proteomes" id="UP000247465">
    <property type="component" value="Chromosome"/>
</dbReference>
<dbReference type="SUPFAM" id="SSF56176">
    <property type="entry name" value="FAD-binding/transporter-associated domain-like"/>
    <property type="match status" value="1"/>
</dbReference>
<keyword evidence="13 19" id="KW-0573">Peptidoglycan synthesis</keyword>
<dbReference type="HAMAP" id="MF_00037">
    <property type="entry name" value="MurB"/>
    <property type="match status" value="1"/>
</dbReference>
<protein>
    <recommendedName>
        <fullName evidence="6 19">UDP-N-acetylenolpyruvoylglucosamine reductase</fullName>
        <ecNumber evidence="5 19">1.3.1.98</ecNumber>
    </recommendedName>
    <alternativeName>
        <fullName evidence="17 19">UDP-N-acetylmuramate dehydrogenase</fullName>
    </alternativeName>
</protein>
<gene>
    <name evidence="19 21" type="primary">murB</name>
    <name evidence="21" type="ORF">DF168_01396</name>
</gene>
<evidence type="ECO:0000256" key="7">
    <source>
        <dbReference type="ARBA" id="ARBA00022490"/>
    </source>
</evidence>
<dbReference type="Gene3D" id="3.30.465.10">
    <property type="match status" value="1"/>
</dbReference>
<dbReference type="KEGG" id="mtar:DF168_01396"/>
<dbReference type="InterPro" id="IPR011601">
    <property type="entry name" value="MurB_C"/>
</dbReference>
<accession>A0A2Z4AII5</accession>
<dbReference type="Gene3D" id="3.30.43.10">
    <property type="entry name" value="Uridine Diphospho-n-acetylenolpyruvylglucosamine Reductase, domain 2"/>
    <property type="match status" value="1"/>
</dbReference>
<evidence type="ECO:0000256" key="1">
    <source>
        <dbReference type="ARBA" id="ARBA00001974"/>
    </source>
</evidence>
<dbReference type="EMBL" id="CP029803">
    <property type="protein sequence ID" value="AWT60194.1"/>
    <property type="molecule type" value="Genomic_DNA"/>
</dbReference>
<keyword evidence="14 19" id="KW-0560">Oxidoreductase</keyword>
<dbReference type="GO" id="GO:0071949">
    <property type="term" value="F:FAD binding"/>
    <property type="evidence" value="ECO:0007669"/>
    <property type="project" value="InterPro"/>
</dbReference>
<dbReference type="GO" id="GO:0008360">
    <property type="term" value="P:regulation of cell shape"/>
    <property type="evidence" value="ECO:0007669"/>
    <property type="project" value="UniProtKB-KW"/>
</dbReference>
<dbReference type="UniPathway" id="UPA00219"/>
<dbReference type="GO" id="GO:0051301">
    <property type="term" value="P:cell division"/>
    <property type="evidence" value="ECO:0007669"/>
    <property type="project" value="UniProtKB-KW"/>
</dbReference>
<evidence type="ECO:0000256" key="4">
    <source>
        <dbReference type="ARBA" id="ARBA00004752"/>
    </source>
</evidence>
<dbReference type="PANTHER" id="PTHR21071:SF4">
    <property type="entry name" value="UDP-N-ACETYLENOLPYRUVOYLGLUCOSAMINE REDUCTASE"/>
    <property type="match status" value="1"/>
</dbReference>
<dbReference type="AlphaFoldDB" id="A0A2Z4AII5"/>
<dbReference type="PANTHER" id="PTHR21071">
    <property type="entry name" value="UDP-N-ACETYLENOLPYRUVOYLGLUCOSAMINE REDUCTASE"/>
    <property type="match status" value="1"/>
</dbReference>
<sequence>MLKAISDTEWWDELKGMLSNHSLLELDVSLAKMTTFGVGGKARYYIEPGSVNDLRIAIEGARDRGKPIFFIGRGSNLLVPDEGFNGMIVRLNRKYWRGISSEADGRIYAGGGARLKEICRVACKLGLSGFEFLEGIPGTLGGGLAMNAGAMGSRIFDLIEEVEFIRYDGELKKERRDWFQVGYRECRELENSVVLSAILRADTEEVERTIKEKLEHFARERKKSQPGGRNAGCIFKNPAGEYTGQIIDELGLKGRRVGGAEISNLHGNFIVNRGNATCADVIALIKDVREEVRRNRGIDLRPEVLLLGRDWDEVL</sequence>
<comment type="cofactor">
    <cofactor evidence="1 19">
        <name>FAD</name>
        <dbReference type="ChEBI" id="CHEBI:57692"/>
    </cofactor>
</comment>
<evidence type="ECO:0000256" key="13">
    <source>
        <dbReference type="ARBA" id="ARBA00022984"/>
    </source>
</evidence>
<dbReference type="EC" id="1.3.1.98" evidence="5 19"/>
<keyword evidence="10 19" id="KW-0274">FAD</keyword>
<dbReference type="InterPro" id="IPR016167">
    <property type="entry name" value="FAD-bd_PCMH_sub1"/>
</dbReference>
<keyword evidence="9 19" id="KW-0285">Flavoprotein</keyword>
<feature type="active site" evidence="19">
    <location>
        <position position="303"/>
    </location>
</feature>
<comment type="pathway">
    <text evidence="4 19">Cell wall biogenesis; peptidoglycan biosynthesis.</text>
</comment>
<keyword evidence="12 19" id="KW-0133">Cell shape</keyword>
<evidence type="ECO:0000256" key="9">
    <source>
        <dbReference type="ARBA" id="ARBA00022630"/>
    </source>
</evidence>
<dbReference type="Pfam" id="PF02873">
    <property type="entry name" value="MurB_C"/>
    <property type="match status" value="1"/>
</dbReference>
<dbReference type="GO" id="GO:0008762">
    <property type="term" value="F:UDP-N-acetylmuramate dehydrogenase activity"/>
    <property type="evidence" value="ECO:0007669"/>
    <property type="project" value="UniProtKB-UniRule"/>
</dbReference>
<keyword evidence="8 19" id="KW-0132">Cell division</keyword>
<dbReference type="SUPFAM" id="SSF56194">
    <property type="entry name" value="Uridine diphospho-N-Acetylenolpyruvylglucosamine reductase, MurB, C-terminal domain"/>
    <property type="match status" value="1"/>
</dbReference>
<comment type="similarity">
    <text evidence="19">Belongs to the MurB family.</text>
</comment>
<dbReference type="InterPro" id="IPR003170">
    <property type="entry name" value="MurB"/>
</dbReference>
<dbReference type="GO" id="GO:0071555">
    <property type="term" value="P:cell wall organization"/>
    <property type="evidence" value="ECO:0007669"/>
    <property type="project" value="UniProtKB-KW"/>
</dbReference>
<feature type="active site" evidence="19">
    <location>
        <position position="184"/>
    </location>
</feature>
<keyword evidence="7 19" id="KW-0963">Cytoplasm</keyword>
<dbReference type="InterPro" id="IPR006094">
    <property type="entry name" value="Oxid_FAD_bind_N"/>
</dbReference>
<dbReference type="InterPro" id="IPR036318">
    <property type="entry name" value="FAD-bd_PCMH-like_sf"/>
</dbReference>
<evidence type="ECO:0000256" key="11">
    <source>
        <dbReference type="ARBA" id="ARBA00022857"/>
    </source>
</evidence>
<evidence type="ECO:0000256" key="12">
    <source>
        <dbReference type="ARBA" id="ARBA00022960"/>
    </source>
</evidence>
<evidence type="ECO:0000259" key="20">
    <source>
        <dbReference type="PROSITE" id="PS51387"/>
    </source>
</evidence>
<evidence type="ECO:0000313" key="22">
    <source>
        <dbReference type="Proteomes" id="UP000247465"/>
    </source>
</evidence>
<comment type="catalytic activity">
    <reaction evidence="18 19">
        <text>UDP-N-acetyl-alpha-D-muramate + NADP(+) = UDP-N-acetyl-3-O-(1-carboxyvinyl)-alpha-D-glucosamine + NADPH + H(+)</text>
        <dbReference type="Rhea" id="RHEA:12248"/>
        <dbReference type="ChEBI" id="CHEBI:15378"/>
        <dbReference type="ChEBI" id="CHEBI:57783"/>
        <dbReference type="ChEBI" id="CHEBI:58349"/>
        <dbReference type="ChEBI" id="CHEBI:68483"/>
        <dbReference type="ChEBI" id="CHEBI:70757"/>
        <dbReference type="EC" id="1.3.1.98"/>
    </reaction>
</comment>
<dbReference type="InterPro" id="IPR016166">
    <property type="entry name" value="FAD-bd_PCMH"/>
</dbReference>
<dbReference type="InterPro" id="IPR036635">
    <property type="entry name" value="MurB_C_sf"/>
</dbReference>
<comment type="function">
    <text evidence="2 19">Cell wall formation.</text>
</comment>
<evidence type="ECO:0000256" key="10">
    <source>
        <dbReference type="ARBA" id="ARBA00022827"/>
    </source>
</evidence>
<keyword evidence="15 19" id="KW-0131">Cell cycle</keyword>
<evidence type="ECO:0000313" key="21">
    <source>
        <dbReference type="EMBL" id="AWT60194.1"/>
    </source>
</evidence>
<evidence type="ECO:0000256" key="15">
    <source>
        <dbReference type="ARBA" id="ARBA00023306"/>
    </source>
</evidence>
<evidence type="ECO:0000256" key="2">
    <source>
        <dbReference type="ARBA" id="ARBA00003921"/>
    </source>
</evidence>
<dbReference type="NCBIfam" id="TIGR00179">
    <property type="entry name" value="murB"/>
    <property type="match status" value="1"/>
</dbReference>
<comment type="subcellular location">
    <subcellularLocation>
        <location evidence="3 19">Cytoplasm</location>
    </subcellularLocation>
</comment>
<keyword evidence="11 19" id="KW-0521">NADP</keyword>
<evidence type="ECO:0000256" key="14">
    <source>
        <dbReference type="ARBA" id="ARBA00023002"/>
    </source>
</evidence>
<evidence type="ECO:0000256" key="8">
    <source>
        <dbReference type="ARBA" id="ARBA00022618"/>
    </source>
</evidence>
<dbReference type="InterPro" id="IPR016169">
    <property type="entry name" value="FAD-bd_PCMH_sub2"/>
</dbReference>